<dbReference type="Proteomes" id="UP000652761">
    <property type="component" value="Unassembled WGS sequence"/>
</dbReference>
<dbReference type="PANTHER" id="PTHR12029:SF11">
    <property type="entry name" value="METHYLTRANSFERASE TARBP1-RELATED"/>
    <property type="match status" value="1"/>
</dbReference>
<evidence type="ECO:0000313" key="1">
    <source>
        <dbReference type="EMBL" id="MQL85834.1"/>
    </source>
</evidence>
<accession>A0A843UW19</accession>
<dbReference type="OrthoDB" id="241340at2759"/>
<dbReference type="PANTHER" id="PTHR12029">
    <property type="entry name" value="RNA METHYLTRANSFERASE"/>
    <property type="match status" value="1"/>
</dbReference>
<gene>
    <name evidence="1" type="ORF">Taro_018341</name>
</gene>
<sequence length="493" mass="54808">MSSAPSVAAGPHVASLARSFALVPPAAVPAVIDCVLASAALSPSELFFSLLKAFPELTKDIRKEDSSKLVPAQSSFLISYTAALFHLVKNPGWCLFLWEVGPTVCVCLLTSSVYVAADISPGAFTFFIWYGFVPLLGATTPDARELLNQFEDLLCDAVIATQSWELMESTLVPLCLRSVFVSCGMTQRKELAVNQWRCLESREVGLLPLTVACNLLSSLLDAAFRERDPWAKTTSQEVELVIGIQTPDAFVQNLMWDLSLTAVDMLLQSLEHRSCAIRLLFPIIFRVLAIFPTFEVLVNGVAHSFSRPCFFKNVWERCITMFSLGHLERVDACCLLSLYFSGFNAWNITNAYEGFDIRAETRLCKEIRRGLVDKDASVRKHSLYILRKLLSDSFWMGSYDSPSLEPAIKSLATGACQDNTLSHSGMTKREKWADKEARSMHVGEMCTLSVNGLGRWKAFFLLYDMLEEYGTHLVEAAWTHQVGCYSSSVLSCD</sequence>
<proteinExistence type="predicted"/>
<dbReference type="GO" id="GO:0030488">
    <property type="term" value="P:tRNA methylation"/>
    <property type="evidence" value="ECO:0007669"/>
    <property type="project" value="TreeGrafter"/>
</dbReference>
<protein>
    <submittedName>
        <fullName evidence="1">Uncharacterized protein</fullName>
    </submittedName>
</protein>
<dbReference type="EMBL" id="NMUH01000853">
    <property type="protein sequence ID" value="MQL85834.1"/>
    <property type="molecule type" value="Genomic_DNA"/>
</dbReference>
<keyword evidence="2" id="KW-1185">Reference proteome</keyword>
<dbReference type="GO" id="GO:0016423">
    <property type="term" value="F:tRNA (guanine) methyltransferase activity"/>
    <property type="evidence" value="ECO:0007669"/>
    <property type="project" value="TreeGrafter"/>
</dbReference>
<comment type="caution">
    <text evidence="1">The sequence shown here is derived from an EMBL/GenBank/DDBJ whole genome shotgun (WGS) entry which is preliminary data.</text>
</comment>
<organism evidence="1 2">
    <name type="scientific">Colocasia esculenta</name>
    <name type="common">Wild taro</name>
    <name type="synonym">Arum esculentum</name>
    <dbReference type="NCBI Taxonomy" id="4460"/>
    <lineage>
        <taxon>Eukaryota</taxon>
        <taxon>Viridiplantae</taxon>
        <taxon>Streptophyta</taxon>
        <taxon>Embryophyta</taxon>
        <taxon>Tracheophyta</taxon>
        <taxon>Spermatophyta</taxon>
        <taxon>Magnoliopsida</taxon>
        <taxon>Liliopsida</taxon>
        <taxon>Araceae</taxon>
        <taxon>Aroideae</taxon>
        <taxon>Colocasieae</taxon>
        <taxon>Colocasia</taxon>
    </lineage>
</organism>
<dbReference type="AlphaFoldDB" id="A0A843UW19"/>
<evidence type="ECO:0000313" key="2">
    <source>
        <dbReference type="Proteomes" id="UP000652761"/>
    </source>
</evidence>
<name>A0A843UW19_COLES</name>
<reference evidence="1" key="1">
    <citation type="submission" date="2017-07" db="EMBL/GenBank/DDBJ databases">
        <title>Taro Niue Genome Assembly and Annotation.</title>
        <authorList>
            <person name="Atibalentja N."/>
            <person name="Keating K."/>
            <person name="Fields C.J."/>
        </authorList>
    </citation>
    <scope>NUCLEOTIDE SEQUENCE</scope>
    <source>
        <strain evidence="1">Niue_2</strain>
        <tissue evidence="1">Leaf</tissue>
    </source>
</reference>
<dbReference type="InterPro" id="IPR045330">
    <property type="entry name" value="TRM3/TARBP1"/>
</dbReference>